<dbReference type="GO" id="GO:0005524">
    <property type="term" value="F:ATP binding"/>
    <property type="evidence" value="ECO:0007669"/>
    <property type="project" value="InterPro"/>
</dbReference>
<dbReference type="Pfam" id="PF00005">
    <property type="entry name" value="ABC_tran"/>
    <property type="match status" value="1"/>
</dbReference>
<feature type="transmembrane region" description="Helical" evidence="9">
    <location>
        <begin position="234"/>
        <end position="255"/>
    </location>
</feature>
<keyword evidence="3" id="KW-0813">Transport</keyword>
<evidence type="ECO:0000256" key="9">
    <source>
        <dbReference type="SAM" id="Phobius"/>
    </source>
</evidence>
<feature type="transmembrane region" description="Helical" evidence="9">
    <location>
        <begin position="303"/>
        <end position="325"/>
    </location>
</feature>
<feature type="domain" description="ABC-2 type transporter transmembrane" evidence="11">
    <location>
        <begin position="215"/>
        <end position="424"/>
    </location>
</feature>
<comment type="similarity">
    <text evidence="2">Belongs to the ABC transporter superfamily. ABCG family. Eye pigment precursor importer (TC 3.A.1.204) subfamily.</text>
</comment>
<feature type="coiled-coil region" evidence="7">
    <location>
        <begin position="741"/>
        <end position="803"/>
    </location>
</feature>
<feature type="compositionally biased region" description="Polar residues" evidence="8">
    <location>
        <begin position="558"/>
        <end position="571"/>
    </location>
</feature>
<dbReference type="Pfam" id="PF01061">
    <property type="entry name" value="ABC2_membrane"/>
    <property type="match status" value="1"/>
</dbReference>
<evidence type="ECO:0000256" key="4">
    <source>
        <dbReference type="ARBA" id="ARBA00022692"/>
    </source>
</evidence>
<dbReference type="Pfam" id="PF19055">
    <property type="entry name" value="ABC2_membrane_7"/>
    <property type="match status" value="1"/>
</dbReference>
<evidence type="ECO:0000256" key="1">
    <source>
        <dbReference type="ARBA" id="ARBA00004141"/>
    </source>
</evidence>
<dbReference type="InterPro" id="IPR052215">
    <property type="entry name" value="Plant_ABCG"/>
</dbReference>
<dbReference type="InterPro" id="IPR043926">
    <property type="entry name" value="ABCG_dom"/>
</dbReference>
<dbReference type="InterPro" id="IPR003439">
    <property type="entry name" value="ABC_transporter-like_ATP-bd"/>
</dbReference>
<dbReference type="InterPro" id="IPR027417">
    <property type="entry name" value="P-loop_NTPase"/>
</dbReference>
<keyword evidence="4 9" id="KW-0812">Transmembrane</keyword>
<reference evidence="13" key="1">
    <citation type="journal article" date="2019" name="Sci. Rep.">
        <title>Draft genome of Tanacetum cinerariifolium, the natural source of mosquito coil.</title>
        <authorList>
            <person name="Yamashiro T."/>
            <person name="Shiraishi A."/>
            <person name="Satake H."/>
            <person name="Nakayama K."/>
        </authorList>
    </citation>
    <scope>NUCLEOTIDE SEQUENCE</scope>
</reference>
<feature type="domain" description="ABC transporter family G" evidence="12">
    <location>
        <begin position="79"/>
        <end position="134"/>
    </location>
</feature>
<dbReference type="PANTHER" id="PTHR48042:SF15">
    <property type="entry name" value="ABC TRANSPORTER G FAMILY MEMBER 13"/>
    <property type="match status" value="1"/>
</dbReference>
<comment type="subcellular location">
    <subcellularLocation>
        <location evidence="1">Membrane</location>
        <topology evidence="1">Multi-pass membrane protein</topology>
    </subcellularLocation>
</comment>
<dbReference type="SUPFAM" id="SSF52540">
    <property type="entry name" value="P-loop containing nucleoside triphosphate hydrolases"/>
    <property type="match status" value="1"/>
</dbReference>
<sequence length="1056" mass="117752">MEMGLQDCADKLIGNWHLRGISGGEKKRLSIALEILSKPTLLFLDEPTSGLDSASAFFIIQALRSVARDGRRTVVSSIHQPSSEVFALFDDLFLLSGGETVFFGEAKSAIEFFADAGIPCPSRRNPSDHFLRCINSDFDRINATLQGSQRLRDTQIICTSTLSCSTTAQIKGMLVYKYNSSKYAAAAKARIKEISNIKGLVVERMKGSKASWWKQLTTLTKRSCVNMSRDFGYYWLRIVVYIVVSLCVGTVFYNIGTSYNGMMARGACGGFISGFMIFMSIGGFPNFIEEMKIFDKERLNGHYGVAVFILSNFLSSLPFLILMSFSTATITYNMVKFHPGFEQQTYACLDLLLSIAAVESSMMVIASVVPNFLMGIIIGAGFIGVMMMTAGFFRLIPDLPKIFWRYPVSYINYMSWALQGAYKNDMIGLEFDSDNEGGPKLPGELILSTALGIPIEHSKCRIRYSPLRNFATPEDLHPKMPGPEERIVFSERQDLFNLIRAPNPTKVKTGTHPRAAHEVLLLTVSASRVIEMEDPATETNSYGVPSTIKRSPLDFANENPSQQSTRGNGTEDQGHKAGPLSKRGNDGVDTNAPLKVLGKDHVDSRPTHSTIGGKSLTAMGLGMGSTFAVPTSQETPVDVSDPDLYPLPTRSQSLQKMLPNLPMERPLLEIQNQRIHPLPPWSGHPTAYISRRYFLNLRHLHNDDFLKQYNINLERQVAMGSQLRLMFEHEAKLLKKFVNQVARRDQRIQDRENEIKNLEALLEAETDMKKTAEAKNAELSKDNDRLSQQVSTLQAQVTREEKLKSAFKEFKQYEDDRVEKRCAEIDARLDALSKDFDEELYPHMLTAIAGIAKGMSEGLKYGVEHRKANLDLEAIEAYDPEAETKYVAALHALRDLKYHMVDQLELLKDAPIDVVMASLHLESDSGEDAPQWIHELRTSSSQLKIPVYPKVRDPKDPWDFKEEILLADAIATNVSRAEKKKKCRVVCRTHGVGSTHHARSDGVPVSVPTVAPQGLPNLLADAAIQTETSEDGDSPRICTGSVSYAPWESSRMHLTS</sequence>
<proteinExistence type="inferred from homology"/>
<keyword evidence="6 9" id="KW-0472">Membrane</keyword>
<evidence type="ECO:0000256" key="8">
    <source>
        <dbReference type="SAM" id="MobiDB-lite"/>
    </source>
</evidence>
<evidence type="ECO:0000256" key="5">
    <source>
        <dbReference type="ARBA" id="ARBA00022989"/>
    </source>
</evidence>
<dbReference type="GO" id="GO:0016020">
    <property type="term" value="C:membrane"/>
    <property type="evidence" value="ECO:0007669"/>
    <property type="project" value="UniProtKB-SubCell"/>
</dbReference>
<feature type="transmembrane region" description="Helical" evidence="9">
    <location>
        <begin position="267"/>
        <end position="288"/>
    </location>
</feature>
<dbReference type="InterPro" id="IPR013525">
    <property type="entry name" value="ABC2_TM"/>
</dbReference>
<feature type="transmembrane region" description="Helical" evidence="9">
    <location>
        <begin position="372"/>
        <end position="396"/>
    </location>
</feature>
<evidence type="ECO:0000256" key="7">
    <source>
        <dbReference type="SAM" id="Coils"/>
    </source>
</evidence>
<evidence type="ECO:0000259" key="12">
    <source>
        <dbReference type="Pfam" id="PF19055"/>
    </source>
</evidence>
<dbReference type="Gene3D" id="3.40.50.300">
    <property type="entry name" value="P-loop containing nucleotide triphosphate hydrolases"/>
    <property type="match status" value="1"/>
</dbReference>
<keyword evidence="7" id="KW-0175">Coiled coil</keyword>
<dbReference type="AlphaFoldDB" id="A0A6L2LYV3"/>
<evidence type="ECO:0000313" key="13">
    <source>
        <dbReference type="EMBL" id="GEU66956.1"/>
    </source>
</evidence>
<gene>
    <name evidence="13" type="ORF">Tci_038934</name>
</gene>
<evidence type="ECO:0000256" key="2">
    <source>
        <dbReference type="ARBA" id="ARBA00005814"/>
    </source>
</evidence>
<dbReference type="GO" id="GO:0140359">
    <property type="term" value="F:ABC-type transporter activity"/>
    <property type="evidence" value="ECO:0007669"/>
    <property type="project" value="InterPro"/>
</dbReference>
<evidence type="ECO:0000256" key="3">
    <source>
        <dbReference type="ARBA" id="ARBA00022448"/>
    </source>
</evidence>
<organism evidence="13">
    <name type="scientific">Tanacetum cinerariifolium</name>
    <name type="common">Dalmatian daisy</name>
    <name type="synonym">Chrysanthemum cinerariifolium</name>
    <dbReference type="NCBI Taxonomy" id="118510"/>
    <lineage>
        <taxon>Eukaryota</taxon>
        <taxon>Viridiplantae</taxon>
        <taxon>Streptophyta</taxon>
        <taxon>Embryophyta</taxon>
        <taxon>Tracheophyta</taxon>
        <taxon>Spermatophyta</taxon>
        <taxon>Magnoliopsida</taxon>
        <taxon>eudicotyledons</taxon>
        <taxon>Gunneridae</taxon>
        <taxon>Pentapetalae</taxon>
        <taxon>asterids</taxon>
        <taxon>campanulids</taxon>
        <taxon>Asterales</taxon>
        <taxon>Asteraceae</taxon>
        <taxon>Asteroideae</taxon>
        <taxon>Anthemideae</taxon>
        <taxon>Anthemidinae</taxon>
        <taxon>Tanacetum</taxon>
    </lineage>
</organism>
<keyword evidence="5 9" id="KW-1133">Transmembrane helix</keyword>
<dbReference type="EMBL" id="BKCJ010005475">
    <property type="protein sequence ID" value="GEU66956.1"/>
    <property type="molecule type" value="Genomic_DNA"/>
</dbReference>
<dbReference type="PANTHER" id="PTHR48042">
    <property type="entry name" value="ABC TRANSPORTER G FAMILY MEMBER 11"/>
    <property type="match status" value="1"/>
</dbReference>
<feature type="domain" description="ABC transporter" evidence="10">
    <location>
        <begin position="2"/>
        <end position="49"/>
    </location>
</feature>
<evidence type="ECO:0000256" key="6">
    <source>
        <dbReference type="ARBA" id="ARBA00023136"/>
    </source>
</evidence>
<dbReference type="GO" id="GO:0016887">
    <property type="term" value="F:ATP hydrolysis activity"/>
    <property type="evidence" value="ECO:0007669"/>
    <property type="project" value="InterPro"/>
</dbReference>
<evidence type="ECO:0000259" key="10">
    <source>
        <dbReference type="Pfam" id="PF00005"/>
    </source>
</evidence>
<name>A0A6L2LYV3_TANCI</name>
<protein>
    <submittedName>
        <fullName evidence="13">ABC transporter G family member 12-like</fullName>
    </submittedName>
</protein>
<feature type="region of interest" description="Disordered" evidence="8">
    <location>
        <begin position="534"/>
        <end position="593"/>
    </location>
</feature>
<evidence type="ECO:0000259" key="11">
    <source>
        <dbReference type="Pfam" id="PF01061"/>
    </source>
</evidence>
<accession>A0A6L2LYV3</accession>
<comment type="caution">
    <text evidence="13">The sequence shown here is derived from an EMBL/GenBank/DDBJ whole genome shotgun (WGS) entry which is preliminary data.</text>
</comment>